<evidence type="ECO:0000313" key="2">
    <source>
        <dbReference type="EMBL" id="KAJ4138508.1"/>
    </source>
</evidence>
<feature type="region of interest" description="Disordered" evidence="1">
    <location>
        <begin position="1"/>
        <end position="57"/>
    </location>
</feature>
<evidence type="ECO:0000256" key="1">
    <source>
        <dbReference type="SAM" id="MobiDB-lite"/>
    </source>
</evidence>
<feature type="compositionally biased region" description="Polar residues" evidence="1">
    <location>
        <begin position="1"/>
        <end position="20"/>
    </location>
</feature>
<protein>
    <submittedName>
        <fullName evidence="2">Uncharacterized protein</fullName>
    </submittedName>
</protein>
<organism evidence="2 3">
    <name type="scientific">Fusarium equiseti</name>
    <name type="common">Fusarium scirpi</name>
    <dbReference type="NCBI Taxonomy" id="61235"/>
    <lineage>
        <taxon>Eukaryota</taxon>
        <taxon>Fungi</taxon>
        <taxon>Dikarya</taxon>
        <taxon>Ascomycota</taxon>
        <taxon>Pezizomycotina</taxon>
        <taxon>Sordariomycetes</taxon>
        <taxon>Hypocreomycetidae</taxon>
        <taxon>Hypocreales</taxon>
        <taxon>Nectriaceae</taxon>
        <taxon>Fusarium</taxon>
        <taxon>Fusarium incarnatum-equiseti species complex</taxon>
    </lineage>
</organism>
<evidence type="ECO:0000313" key="3">
    <source>
        <dbReference type="Proteomes" id="UP001152024"/>
    </source>
</evidence>
<feature type="compositionally biased region" description="Polar residues" evidence="1">
    <location>
        <begin position="32"/>
        <end position="42"/>
    </location>
</feature>
<gene>
    <name evidence="2" type="ORF">NW768_002343</name>
</gene>
<comment type="caution">
    <text evidence="2">The sequence shown here is derived from an EMBL/GenBank/DDBJ whole genome shotgun (WGS) entry which is preliminary data.</text>
</comment>
<sequence length="92" mass="10055">MSDTNNPSSQMGRNGASPPTTAAVILDPQHWSEMQQPKANGSNDEDDGTAMMSDSDSTMASIASSILQYRTIHGRTYHSEQGNAQYWFDSQI</sequence>
<keyword evidence="3" id="KW-1185">Reference proteome</keyword>
<accession>A0ABQ8RNH3</accession>
<reference evidence="2" key="1">
    <citation type="submission" date="2022-09" db="EMBL/GenBank/DDBJ databases">
        <title>Fusarium specimens isolated from Avocado Roots.</title>
        <authorList>
            <person name="Stajich J."/>
            <person name="Roper C."/>
            <person name="Heimlech-Rivalta G."/>
        </authorList>
    </citation>
    <scope>NUCLEOTIDE SEQUENCE</scope>
    <source>
        <strain evidence="2">CF00095</strain>
    </source>
</reference>
<dbReference type="EMBL" id="JAOQBH010000003">
    <property type="protein sequence ID" value="KAJ4138508.1"/>
    <property type="molecule type" value="Genomic_DNA"/>
</dbReference>
<proteinExistence type="predicted"/>
<dbReference type="Proteomes" id="UP001152024">
    <property type="component" value="Unassembled WGS sequence"/>
</dbReference>
<name>A0ABQ8RNH3_FUSEQ</name>